<protein>
    <recommendedName>
        <fullName evidence="2">JmjC domain-containing protein</fullName>
    </recommendedName>
</protein>
<evidence type="ECO:0000256" key="1">
    <source>
        <dbReference type="SAM" id="MobiDB-lite"/>
    </source>
</evidence>
<evidence type="ECO:0000259" key="2">
    <source>
        <dbReference type="PROSITE" id="PS51184"/>
    </source>
</evidence>
<proteinExistence type="predicted"/>
<accession>A0AAE0RNI5</accession>
<dbReference type="InterPro" id="IPR041667">
    <property type="entry name" value="Cupin_8"/>
</dbReference>
<dbReference type="Proteomes" id="UP001195483">
    <property type="component" value="Unassembled WGS sequence"/>
</dbReference>
<reference evidence="3" key="1">
    <citation type="journal article" date="2021" name="Genome Biol. Evol.">
        <title>A High-Quality Reference Genome for a Parasitic Bivalve with Doubly Uniparental Inheritance (Bivalvia: Unionida).</title>
        <authorList>
            <person name="Smith C.H."/>
        </authorList>
    </citation>
    <scope>NUCLEOTIDE SEQUENCE</scope>
    <source>
        <strain evidence="3">CHS0354</strain>
    </source>
</reference>
<dbReference type="EMBL" id="JAEAOA010001402">
    <property type="protein sequence ID" value="KAK3576648.1"/>
    <property type="molecule type" value="Genomic_DNA"/>
</dbReference>
<evidence type="ECO:0000313" key="3">
    <source>
        <dbReference type="EMBL" id="KAK3576648.1"/>
    </source>
</evidence>
<dbReference type="InterPro" id="IPR003347">
    <property type="entry name" value="JmjC_dom"/>
</dbReference>
<dbReference type="SUPFAM" id="SSF51197">
    <property type="entry name" value="Clavaminate synthase-like"/>
    <property type="match status" value="1"/>
</dbReference>
<feature type="compositionally biased region" description="Basic and acidic residues" evidence="1">
    <location>
        <begin position="338"/>
        <end position="348"/>
    </location>
</feature>
<dbReference type="Pfam" id="PF13621">
    <property type="entry name" value="Cupin_8"/>
    <property type="match status" value="1"/>
</dbReference>
<dbReference type="PANTHER" id="PTHR12461:SF53">
    <property type="entry name" value="JMJC DOMAIN-CONTAINING PROTEIN"/>
    <property type="match status" value="1"/>
</dbReference>
<dbReference type="AlphaFoldDB" id="A0AAE0RNI5"/>
<evidence type="ECO:0000313" key="4">
    <source>
        <dbReference type="Proteomes" id="UP001195483"/>
    </source>
</evidence>
<name>A0AAE0RNI5_9BIVA</name>
<sequence length="465" mass="54209">MLKLLRKFCTKSYESKRFKMTRSSILFVLVCQTFSLVESKTSFVKDQSLNAVFPPVNIKSVPGIPDGHLRPLGWQKKPDGKVREEKDMPSAHTFYLRYVKTSRTVVLRTAIQNAKVLNEWEEDANLTYNYGELNMTIDVKKQVKFTISSDKRKMQFKKFLLDYMYENWYLTNTVPHEMMADFPLPSIFSCGTFKDRLVEAELWMSSGGTNSLLHSHDDHNVHCVLFGRKDFILIESKHKDVFDFRETYPNSGAGYSPLDMEMINVFKYQKISKTPWTWATLMQGDCIFVPAGYLHHVRSYGRSVSFTVHFAPSVEFDSSDCSNAQVEDDKKKRKKKDPKKEKQEKEEKTIKPVLSLADVKFVWTYTNGSRHLSDTEMDPMSLRRNLLLLLKADDNLYIQKFEHFFTEALGEDHTDPSGKEVFRMLTPSKDRDYLSRNEIEKMSMSRLLQVAKIFNKIHTHDHDEL</sequence>
<dbReference type="PANTHER" id="PTHR12461">
    <property type="entry name" value="HYPOXIA-INDUCIBLE FACTOR 1 ALPHA INHIBITOR-RELATED"/>
    <property type="match status" value="1"/>
</dbReference>
<keyword evidence="4" id="KW-1185">Reference proteome</keyword>
<reference evidence="3" key="2">
    <citation type="journal article" date="2021" name="Genome Biol. Evol.">
        <title>Developing a high-quality reference genome for a parasitic bivalve with doubly uniparental inheritance (Bivalvia: Unionida).</title>
        <authorList>
            <person name="Smith C.H."/>
        </authorList>
    </citation>
    <scope>NUCLEOTIDE SEQUENCE</scope>
    <source>
        <strain evidence="3">CHS0354</strain>
        <tissue evidence="3">Mantle</tissue>
    </source>
</reference>
<dbReference type="Gene3D" id="2.60.120.650">
    <property type="entry name" value="Cupin"/>
    <property type="match status" value="1"/>
</dbReference>
<feature type="region of interest" description="Disordered" evidence="1">
    <location>
        <begin position="318"/>
        <end position="348"/>
    </location>
</feature>
<feature type="domain" description="JmjC" evidence="2">
    <location>
        <begin position="171"/>
        <end position="327"/>
    </location>
</feature>
<reference evidence="3" key="3">
    <citation type="submission" date="2023-05" db="EMBL/GenBank/DDBJ databases">
        <authorList>
            <person name="Smith C.H."/>
        </authorList>
    </citation>
    <scope>NUCLEOTIDE SEQUENCE</scope>
    <source>
        <strain evidence="3">CHS0354</strain>
        <tissue evidence="3">Mantle</tissue>
    </source>
</reference>
<organism evidence="3 4">
    <name type="scientific">Potamilus streckersoni</name>
    <dbReference type="NCBI Taxonomy" id="2493646"/>
    <lineage>
        <taxon>Eukaryota</taxon>
        <taxon>Metazoa</taxon>
        <taxon>Spiralia</taxon>
        <taxon>Lophotrochozoa</taxon>
        <taxon>Mollusca</taxon>
        <taxon>Bivalvia</taxon>
        <taxon>Autobranchia</taxon>
        <taxon>Heteroconchia</taxon>
        <taxon>Palaeoheterodonta</taxon>
        <taxon>Unionida</taxon>
        <taxon>Unionoidea</taxon>
        <taxon>Unionidae</taxon>
        <taxon>Ambleminae</taxon>
        <taxon>Lampsilini</taxon>
        <taxon>Potamilus</taxon>
    </lineage>
</organism>
<dbReference type="PROSITE" id="PS51184">
    <property type="entry name" value="JMJC"/>
    <property type="match status" value="1"/>
</dbReference>
<comment type="caution">
    <text evidence="3">The sequence shown here is derived from an EMBL/GenBank/DDBJ whole genome shotgun (WGS) entry which is preliminary data.</text>
</comment>
<gene>
    <name evidence="3" type="ORF">CHS0354_023166</name>
</gene>